<dbReference type="InterPro" id="IPR017472">
    <property type="entry name" value="Undecaprenyl-P_galact_Ptfrase"/>
</dbReference>
<evidence type="ECO:0000313" key="11">
    <source>
        <dbReference type="EMBL" id="TYP00077.1"/>
    </source>
</evidence>
<reference evidence="11 12" key="1">
    <citation type="submission" date="2019-07" db="EMBL/GenBank/DDBJ databases">
        <title>Genomic Encyclopedia of Type Strains, Phase IV (KMG-IV): sequencing the most valuable type-strain genomes for metagenomic binning, comparative biology and taxonomic classification.</title>
        <authorList>
            <person name="Goeker M."/>
        </authorList>
    </citation>
    <scope>NUCLEOTIDE SEQUENCE [LARGE SCALE GENOMIC DNA]</scope>
    <source>
        <strain evidence="11 12">SS015</strain>
    </source>
</reference>
<keyword evidence="8 9" id="KW-0472">Membrane</keyword>
<comment type="caution">
    <text evidence="11">The sequence shown here is derived from an EMBL/GenBank/DDBJ whole genome shotgun (WGS) entry which is preliminary data.</text>
</comment>
<evidence type="ECO:0000256" key="3">
    <source>
        <dbReference type="ARBA" id="ARBA00006464"/>
    </source>
</evidence>
<evidence type="ECO:0000256" key="1">
    <source>
        <dbReference type="ARBA" id="ARBA00004141"/>
    </source>
</evidence>
<name>A0A5D3WPE2_9BACT</name>
<dbReference type="PANTHER" id="PTHR30576">
    <property type="entry name" value="COLANIC BIOSYNTHESIS UDP-GLUCOSE LIPID CARRIER TRANSFERASE"/>
    <property type="match status" value="1"/>
</dbReference>
<feature type="transmembrane region" description="Helical" evidence="9">
    <location>
        <begin position="78"/>
        <end position="95"/>
    </location>
</feature>
<feature type="transmembrane region" description="Helical" evidence="9">
    <location>
        <begin position="40"/>
        <end position="58"/>
    </location>
</feature>
<keyword evidence="12" id="KW-1185">Reference proteome</keyword>
<feature type="domain" description="Bacterial sugar transferase" evidence="10">
    <location>
        <begin position="275"/>
        <end position="465"/>
    </location>
</feature>
<dbReference type="GO" id="GO:0000271">
    <property type="term" value="P:polysaccharide biosynthetic process"/>
    <property type="evidence" value="ECO:0007669"/>
    <property type="project" value="InterPro"/>
</dbReference>
<dbReference type="AlphaFoldDB" id="A0A5D3WPE2"/>
<dbReference type="GO" id="GO:0016780">
    <property type="term" value="F:phosphotransferase activity, for other substituted phosphate groups"/>
    <property type="evidence" value="ECO:0007669"/>
    <property type="project" value="TreeGrafter"/>
</dbReference>
<feature type="transmembrane region" description="Helical" evidence="9">
    <location>
        <begin position="6"/>
        <end position="28"/>
    </location>
</feature>
<dbReference type="RefSeq" id="WP_148894267.1">
    <property type="nucleotide sequence ID" value="NZ_VNIB01000001.1"/>
</dbReference>
<feature type="transmembrane region" description="Helical" evidence="9">
    <location>
        <begin position="102"/>
        <end position="122"/>
    </location>
</feature>
<evidence type="ECO:0000256" key="2">
    <source>
        <dbReference type="ARBA" id="ARBA00004236"/>
    </source>
</evidence>
<gene>
    <name evidence="11" type="ORF">EDC39_101237</name>
</gene>
<dbReference type="GO" id="GO:0005886">
    <property type="term" value="C:plasma membrane"/>
    <property type="evidence" value="ECO:0007669"/>
    <property type="project" value="UniProtKB-SubCell"/>
</dbReference>
<dbReference type="InterPro" id="IPR003362">
    <property type="entry name" value="Bact_transf"/>
</dbReference>
<dbReference type="Pfam" id="PF13727">
    <property type="entry name" value="CoA_binding_3"/>
    <property type="match status" value="1"/>
</dbReference>
<dbReference type="NCBIfam" id="TIGR03022">
    <property type="entry name" value="WbaP_sugtrans"/>
    <property type="match status" value="1"/>
</dbReference>
<comment type="subcellular location">
    <subcellularLocation>
        <location evidence="2">Cell membrane</location>
    </subcellularLocation>
    <subcellularLocation>
        <location evidence="1">Membrane</location>
        <topology evidence="1">Multi-pass membrane protein</topology>
    </subcellularLocation>
</comment>
<evidence type="ECO:0000256" key="8">
    <source>
        <dbReference type="ARBA" id="ARBA00023136"/>
    </source>
</evidence>
<dbReference type="OrthoDB" id="9808602at2"/>
<evidence type="ECO:0000256" key="6">
    <source>
        <dbReference type="ARBA" id="ARBA00022692"/>
    </source>
</evidence>
<keyword evidence="5 11" id="KW-0808">Transferase</keyword>
<evidence type="ECO:0000313" key="12">
    <source>
        <dbReference type="Proteomes" id="UP000324159"/>
    </source>
</evidence>
<protein>
    <submittedName>
        <fullName evidence="11">Undecaprenyl-phosphate galactose phosphotransferase</fullName>
    </submittedName>
</protein>
<dbReference type="Pfam" id="PF02397">
    <property type="entry name" value="Bac_transf"/>
    <property type="match status" value="1"/>
</dbReference>
<evidence type="ECO:0000256" key="7">
    <source>
        <dbReference type="ARBA" id="ARBA00022989"/>
    </source>
</evidence>
<keyword evidence="4" id="KW-1003">Cell membrane</keyword>
<evidence type="ECO:0000256" key="5">
    <source>
        <dbReference type="ARBA" id="ARBA00022679"/>
    </source>
</evidence>
<dbReference type="Proteomes" id="UP000324159">
    <property type="component" value="Unassembled WGS sequence"/>
</dbReference>
<evidence type="ECO:0000259" key="10">
    <source>
        <dbReference type="Pfam" id="PF02397"/>
    </source>
</evidence>
<keyword evidence="6 9" id="KW-0812">Transmembrane</keyword>
<accession>A0A5D3WPE2</accession>
<keyword evidence="7 9" id="KW-1133">Transmembrane helix</keyword>
<dbReference type="NCBIfam" id="TIGR03025">
    <property type="entry name" value="EPS_sugtrans"/>
    <property type="match status" value="1"/>
</dbReference>
<dbReference type="InterPro" id="IPR017475">
    <property type="entry name" value="EPS_sugar_tfrase"/>
</dbReference>
<comment type="similarity">
    <text evidence="3">Belongs to the bacterial sugar transferase family.</text>
</comment>
<feature type="transmembrane region" description="Helical" evidence="9">
    <location>
        <begin position="280"/>
        <end position="301"/>
    </location>
</feature>
<evidence type="ECO:0000256" key="4">
    <source>
        <dbReference type="ARBA" id="ARBA00022475"/>
    </source>
</evidence>
<sequence>MLVWTLFLIIVDLVALVGAFFAGGEILLAWRDLDSYPSYLGTWVLCYSSGVPFLLAWFWVRSHYVRRKPFWDELRDLLQGVFVFSILCAAFLYLSKTPFSRLWFLGSMSFAGIFLPLFRSLYKASLLWLGHWRLPVVIIGNGPNAVDAAIALKSERLMGFQIRKFVALPEHDGYEQDRIKVNGDAYPVERADGDILDHLGDPGISNVVVALEVGGVVREIRTIEKLTRAVRNVYIVPALRGLPLYGMEINYFFRHEVLLLRLRNNLARVTSKIVKRSFDLFAALSLMIALAPLFWVLVWLIRRDGAPAIYAHMRIGRGGEEFPCLKFRTMVPDAEAVLEKILSEDEEARREWEASYKLKNDPRITRIGHFLRKTSLDELPQLWNVLRGEMSLVGPRPIIREEIDKYGDDFYFYKVARPGITGLWQVSGRSDIDYPSRVALDVWYVKNWSLWYDIAILFKTIRVVVQRSGAY</sequence>
<evidence type="ECO:0000256" key="9">
    <source>
        <dbReference type="SAM" id="Phobius"/>
    </source>
</evidence>
<proteinExistence type="inferred from homology"/>
<dbReference type="PANTHER" id="PTHR30576:SF4">
    <property type="entry name" value="UNDECAPRENYL-PHOSPHATE GALACTOSE PHOSPHOTRANSFERASE"/>
    <property type="match status" value="1"/>
</dbReference>
<dbReference type="EMBL" id="VNIB01000001">
    <property type="protein sequence ID" value="TYP00077.1"/>
    <property type="molecule type" value="Genomic_DNA"/>
</dbReference>
<organism evidence="11 12">
    <name type="scientific">Geothermobacter ehrlichii</name>
    <dbReference type="NCBI Taxonomy" id="213224"/>
    <lineage>
        <taxon>Bacteria</taxon>
        <taxon>Pseudomonadati</taxon>
        <taxon>Thermodesulfobacteriota</taxon>
        <taxon>Desulfuromonadia</taxon>
        <taxon>Desulfuromonadales</taxon>
        <taxon>Geothermobacteraceae</taxon>
        <taxon>Geothermobacter</taxon>
    </lineage>
</organism>